<comment type="subcellular location">
    <subcellularLocation>
        <location evidence="1">Nucleus</location>
    </subcellularLocation>
</comment>
<evidence type="ECO:0000256" key="5">
    <source>
        <dbReference type="ARBA" id="ARBA00023163"/>
    </source>
</evidence>
<dbReference type="Ensembl" id="ENSPSMT00000029957.1">
    <property type="protein sequence ID" value="ENSPSMP00000025874.1"/>
    <property type="gene ID" value="ENSPSMG00000018143.1"/>
</dbReference>
<sequence length="150" mass="15952">VAGTTGMMSGLPRESSVPEMGTANGVSHVLRAAVGGDSRAQEVRKGPEAEAARPTAWVPDPALLHIPGSAAGLLAMPCLHQQLLFREYMQNCPLIPDRVLRDFEERRRVFVEGCGAREAAFDANPPQMDLDAAAFTLALTTSEAISPLAD</sequence>
<keyword evidence="2" id="KW-0678">Repressor</keyword>
<dbReference type="GeneTree" id="ENSGT00940000154796"/>
<evidence type="ECO:0000256" key="3">
    <source>
        <dbReference type="ARBA" id="ARBA00022782"/>
    </source>
</evidence>
<evidence type="ECO:0000256" key="7">
    <source>
        <dbReference type="SAM" id="MobiDB-lite"/>
    </source>
</evidence>
<evidence type="ECO:0000256" key="6">
    <source>
        <dbReference type="ARBA" id="ARBA00023242"/>
    </source>
</evidence>
<evidence type="ECO:0008006" key="10">
    <source>
        <dbReference type="Google" id="ProtNLM"/>
    </source>
</evidence>
<keyword evidence="6" id="KW-0539">Nucleus</keyword>
<dbReference type="InterPro" id="IPR033258">
    <property type="entry name" value="EID"/>
</dbReference>
<dbReference type="AlphaFoldDB" id="A0A8C9A893"/>
<proteinExistence type="predicted"/>
<dbReference type="Proteomes" id="UP000694414">
    <property type="component" value="Unplaced"/>
</dbReference>
<organism evidence="8 9">
    <name type="scientific">Prolemur simus</name>
    <name type="common">Greater bamboo lemur</name>
    <name type="synonym">Hapalemur simus</name>
    <dbReference type="NCBI Taxonomy" id="1328070"/>
    <lineage>
        <taxon>Eukaryota</taxon>
        <taxon>Metazoa</taxon>
        <taxon>Chordata</taxon>
        <taxon>Craniata</taxon>
        <taxon>Vertebrata</taxon>
        <taxon>Euteleostomi</taxon>
        <taxon>Mammalia</taxon>
        <taxon>Eutheria</taxon>
        <taxon>Euarchontoglires</taxon>
        <taxon>Primates</taxon>
        <taxon>Strepsirrhini</taxon>
        <taxon>Lemuriformes</taxon>
        <taxon>Lemuridae</taxon>
        <taxon>Prolemur</taxon>
    </lineage>
</organism>
<keyword evidence="3" id="KW-0221">Differentiation</keyword>
<dbReference type="GO" id="GO:0030154">
    <property type="term" value="P:cell differentiation"/>
    <property type="evidence" value="ECO:0007669"/>
    <property type="project" value="UniProtKB-KW"/>
</dbReference>
<accession>A0A8C9A893</accession>
<protein>
    <recommendedName>
        <fullName evidence="10">EP300-interacting inhibitor of differentiation 2B</fullName>
    </recommendedName>
</protein>
<reference evidence="8" key="1">
    <citation type="submission" date="2025-08" db="UniProtKB">
        <authorList>
            <consortium name="Ensembl"/>
        </authorList>
    </citation>
    <scope>IDENTIFICATION</scope>
</reference>
<feature type="region of interest" description="Disordered" evidence="7">
    <location>
        <begin position="1"/>
        <end position="21"/>
    </location>
</feature>
<evidence type="ECO:0000313" key="8">
    <source>
        <dbReference type="Ensembl" id="ENSPSMP00000025874.1"/>
    </source>
</evidence>
<keyword evidence="4" id="KW-0805">Transcription regulation</keyword>
<dbReference type="GO" id="GO:0003714">
    <property type="term" value="F:transcription corepressor activity"/>
    <property type="evidence" value="ECO:0007669"/>
    <property type="project" value="TreeGrafter"/>
</dbReference>
<keyword evidence="5" id="KW-0804">Transcription</keyword>
<keyword evidence="9" id="KW-1185">Reference proteome</keyword>
<evidence type="ECO:0000313" key="9">
    <source>
        <dbReference type="Proteomes" id="UP000694414"/>
    </source>
</evidence>
<evidence type="ECO:0000256" key="4">
    <source>
        <dbReference type="ARBA" id="ARBA00023015"/>
    </source>
</evidence>
<evidence type="ECO:0000256" key="1">
    <source>
        <dbReference type="ARBA" id="ARBA00004123"/>
    </source>
</evidence>
<evidence type="ECO:0000256" key="2">
    <source>
        <dbReference type="ARBA" id="ARBA00022491"/>
    </source>
</evidence>
<dbReference type="PANTHER" id="PTHR15556:SF4">
    <property type="entry name" value="EP300-INTERACTING INHIBITOR OF DIFFERENTIATION 2B"/>
    <property type="match status" value="1"/>
</dbReference>
<name>A0A8C9A893_PROSS</name>
<dbReference type="GO" id="GO:0005654">
    <property type="term" value="C:nucleoplasm"/>
    <property type="evidence" value="ECO:0007669"/>
    <property type="project" value="TreeGrafter"/>
</dbReference>
<reference evidence="8" key="2">
    <citation type="submission" date="2025-09" db="UniProtKB">
        <authorList>
            <consortium name="Ensembl"/>
        </authorList>
    </citation>
    <scope>IDENTIFICATION</scope>
</reference>
<dbReference type="PANTHER" id="PTHR15556">
    <property type="entry name" value="EP300-INTERACTING INHIBITOR OF DIFFERENTIATION 2-RELATED"/>
    <property type="match status" value="1"/>
</dbReference>